<proteinExistence type="predicted"/>
<gene>
    <name evidence="1" type="ORF">RRG08_035926</name>
</gene>
<dbReference type="Proteomes" id="UP001283361">
    <property type="component" value="Unassembled WGS sequence"/>
</dbReference>
<dbReference type="AlphaFoldDB" id="A0AAE1DR40"/>
<keyword evidence="2" id="KW-1185">Reference proteome</keyword>
<dbReference type="EMBL" id="JAWDGP010002811">
    <property type="protein sequence ID" value="KAK3779789.1"/>
    <property type="molecule type" value="Genomic_DNA"/>
</dbReference>
<name>A0AAE1DR40_9GAST</name>
<sequence length="114" mass="12161">MTNNTNTSQKYPTLSMTSRLHSSSGNIGSCQVFIVCQSLFKTVQSFVIFGLGVQYGMRATGANIVTIIVHCRFGLAGSTGMSSMALGITVSVPCSRRNNTVDCQLSVAQLYLPS</sequence>
<reference evidence="1" key="1">
    <citation type="journal article" date="2023" name="G3 (Bethesda)">
        <title>A reference genome for the long-term kleptoplast-retaining sea slug Elysia crispata morphotype clarki.</title>
        <authorList>
            <person name="Eastman K.E."/>
            <person name="Pendleton A.L."/>
            <person name="Shaikh M.A."/>
            <person name="Suttiyut T."/>
            <person name="Ogas R."/>
            <person name="Tomko P."/>
            <person name="Gavelis G."/>
            <person name="Widhalm J.R."/>
            <person name="Wisecaver J.H."/>
        </authorList>
    </citation>
    <scope>NUCLEOTIDE SEQUENCE</scope>
    <source>
        <strain evidence="1">ECLA1</strain>
    </source>
</reference>
<organism evidence="1 2">
    <name type="scientific">Elysia crispata</name>
    <name type="common">lettuce slug</name>
    <dbReference type="NCBI Taxonomy" id="231223"/>
    <lineage>
        <taxon>Eukaryota</taxon>
        <taxon>Metazoa</taxon>
        <taxon>Spiralia</taxon>
        <taxon>Lophotrochozoa</taxon>
        <taxon>Mollusca</taxon>
        <taxon>Gastropoda</taxon>
        <taxon>Heterobranchia</taxon>
        <taxon>Euthyneura</taxon>
        <taxon>Panpulmonata</taxon>
        <taxon>Sacoglossa</taxon>
        <taxon>Placobranchoidea</taxon>
        <taxon>Plakobranchidae</taxon>
        <taxon>Elysia</taxon>
    </lineage>
</organism>
<evidence type="ECO:0000313" key="1">
    <source>
        <dbReference type="EMBL" id="KAK3779789.1"/>
    </source>
</evidence>
<evidence type="ECO:0000313" key="2">
    <source>
        <dbReference type="Proteomes" id="UP001283361"/>
    </source>
</evidence>
<accession>A0AAE1DR40</accession>
<comment type="caution">
    <text evidence="1">The sequence shown here is derived from an EMBL/GenBank/DDBJ whole genome shotgun (WGS) entry which is preliminary data.</text>
</comment>
<protein>
    <submittedName>
        <fullName evidence="1">Uncharacterized protein</fullName>
    </submittedName>
</protein>